<evidence type="ECO:0000313" key="1">
    <source>
        <dbReference type="EMBL" id="RAL54788.1"/>
    </source>
</evidence>
<accession>A0A328EDP3</accession>
<sequence>MQYRKEHYSHFYVDAPKIHVSFKLMSHKIVKNILGYHDISVQEEASLTNVHALILARYNYHKPQYVYLLNLFVGLTKFISRLRTSRGSHDELKDDASHMFSPYATNSLETIGP</sequence>
<proteinExistence type="predicted"/>
<comment type="caution">
    <text evidence="1">The sequence shown here is derived from an EMBL/GenBank/DDBJ whole genome shotgun (WGS) entry which is preliminary data.</text>
</comment>
<name>A0A328EDP3_9ASTE</name>
<gene>
    <name evidence="1" type="ORF">DM860_017627</name>
</gene>
<organism evidence="1 2">
    <name type="scientific">Cuscuta australis</name>
    <dbReference type="NCBI Taxonomy" id="267555"/>
    <lineage>
        <taxon>Eukaryota</taxon>
        <taxon>Viridiplantae</taxon>
        <taxon>Streptophyta</taxon>
        <taxon>Embryophyta</taxon>
        <taxon>Tracheophyta</taxon>
        <taxon>Spermatophyta</taxon>
        <taxon>Magnoliopsida</taxon>
        <taxon>eudicotyledons</taxon>
        <taxon>Gunneridae</taxon>
        <taxon>Pentapetalae</taxon>
        <taxon>asterids</taxon>
        <taxon>lamiids</taxon>
        <taxon>Solanales</taxon>
        <taxon>Convolvulaceae</taxon>
        <taxon>Cuscuteae</taxon>
        <taxon>Cuscuta</taxon>
        <taxon>Cuscuta subgen. Grammica</taxon>
        <taxon>Cuscuta sect. Cleistogrammica</taxon>
    </lineage>
</organism>
<dbReference type="Proteomes" id="UP000249390">
    <property type="component" value="Unassembled WGS sequence"/>
</dbReference>
<reference evidence="1 2" key="1">
    <citation type="submission" date="2018-06" db="EMBL/GenBank/DDBJ databases">
        <title>The Genome of Cuscuta australis (Dodder) Provides Insight into the Evolution of Plant Parasitism.</title>
        <authorList>
            <person name="Liu H."/>
        </authorList>
    </citation>
    <scope>NUCLEOTIDE SEQUENCE [LARGE SCALE GENOMIC DNA]</scope>
    <source>
        <strain evidence="2">cv. Yunnan</strain>
        <tissue evidence="1">Vines</tissue>
    </source>
</reference>
<dbReference type="EMBL" id="NQVE01000007">
    <property type="protein sequence ID" value="RAL54788.1"/>
    <property type="molecule type" value="Genomic_DNA"/>
</dbReference>
<keyword evidence="2" id="KW-1185">Reference proteome</keyword>
<protein>
    <submittedName>
        <fullName evidence="1">Uncharacterized protein</fullName>
    </submittedName>
</protein>
<evidence type="ECO:0000313" key="2">
    <source>
        <dbReference type="Proteomes" id="UP000249390"/>
    </source>
</evidence>
<dbReference type="AlphaFoldDB" id="A0A328EDP3"/>